<feature type="repeat" description="ANK" evidence="3">
    <location>
        <begin position="77"/>
        <end position="103"/>
    </location>
</feature>
<evidence type="ECO:0000256" key="2">
    <source>
        <dbReference type="ARBA" id="ARBA00023043"/>
    </source>
</evidence>
<dbReference type="Pfam" id="PF12796">
    <property type="entry name" value="Ank_2"/>
    <property type="match status" value="1"/>
</dbReference>
<dbReference type="EnsemblProtists" id="EOD20508">
    <property type="protein sequence ID" value="EOD20508"/>
    <property type="gene ID" value="EMIHUDRAFT_208396"/>
</dbReference>
<feature type="repeat" description="ANK" evidence="3">
    <location>
        <begin position="43"/>
        <end position="68"/>
    </location>
</feature>
<evidence type="ECO:0000256" key="3">
    <source>
        <dbReference type="PROSITE-ProRule" id="PRU00023"/>
    </source>
</evidence>
<dbReference type="Gene3D" id="1.25.40.20">
    <property type="entry name" value="Ankyrin repeat-containing domain"/>
    <property type="match status" value="1"/>
</dbReference>
<evidence type="ECO:0008006" key="6">
    <source>
        <dbReference type="Google" id="ProtNLM"/>
    </source>
</evidence>
<accession>A0A0D3JAH3</accession>
<dbReference type="PROSITE" id="PS50297">
    <property type="entry name" value="ANK_REP_REGION"/>
    <property type="match status" value="2"/>
</dbReference>
<dbReference type="PANTHER" id="PTHR24171">
    <property type="entry name" value="ANKYRIN REPEAT DOMAIN-CONTAINING PROTEIN 39-RELATED"/>
    <property type="match status" value="1"/>
</dbReference>
<dbReference type="GeneID" id="17266055"/>
<dbReference type="PaxDb" id="2903-EOD20508"/>
<dbReference type="HOGENOM" id="CLU_2065904_0_0_1"/>
<organism evidence="4 5">
    <name type="scientific">Emiliania huxleyi (strain CCMP1516)</name>
    <dbReference type="NCBI Taxonomy" id="280463"/>
    <lineage>
        <taxon>Eukaryota</taxon>
        <taxon>Haptista</taxon>
        <taxon>Haptophyta</taxon>
        <taxon>Prymnesiophyceae</taxon>
        <taxon>Isochrysidales</taxon>
        <taxon>Noelaerhabdaceae</taxon>
        <taxon>Emiliania</taxon>
    </lineage>
</organism>
<dbReference type="InterPro" id="IPR002110">
    <property type="entry name" value="Ankyrin_rpt"/>
</dbReference>
<dbReference type="KEGG" id="ehx:EMIHUDRAFT_208396"/>
<keyword evidence="2 3" id="KW-0040">ANK repeat</keyword>
<evidence type="ECO:0000313" key="5">
    <source>
        <dbReference type="Proteomes" id="UP000013827"/>
    </source>
</evidence>
<sequence length="119" mass="12691">MAGGMVPTPADLLIMAVRSGSKEMSQGVIAQHPEALQGRDTEDGATAVQWASLLGHAELVEWLIEQGAPHDWAVESSGMQPIHWAATRGHTDVIKVLLKRGANHTGAWSLLTAHAREAV</sequence>
<keyword evidence="5" id="KW-1185">Reference proteome</keyword>
<dbReference type="InterPro" id="IPR036770">
    <property type="entry name" value="Ankyrin_rpt-contain_sf"/>
</dbReference>
<dbReference type="SUPFAM" id="SSF48403">
    <property type="entry name" value="Ankyrin repeat"/>
    <property type="match status" value="1"/>
</dbReference>
<dbReference type="PROSITE" id="PS50088">
    <property type="entry name" value="ANK_REPEAT"/>
    <property type="match status" value="2"/>
</dbReference>
<reference evidence="5" key="1">
    <citation type="journal article" date="2013" name="Nature">
        <title>Pan genome of the phytoplankton Emiliania underpins its global distribution.</title>
        <authorList>
            <person name="Read B.A."/>
            <person name="Kegel J."/>
            <person name="Klute M.J."/>
            <person name="Kuo A."/>
            <person name="Lefebvre S.C."/>
            <person name="Maumus F."/>
            <person name="Mayer C."/>
            <person name="Miller J."/>
            <person name="Monier A."/>
            <person name="Salamov A."/>
            <person name="Young J."/>
            <person name="Aguilar M."/>
            <person name="Claverie J.M."/>
            <person name="Frickenhaus S."/>
            <person name="Gonzalez K."/>
            <person name="Herman E.K."/>
            <person name="Lin Y.C."/>
            <person name="Napier J."/>
            <person name="Ogata H."/>
            <person name="Sarno A.F."/>
            <person name="Shmutz J."/>
            <person name="Schroeder D."/>
            <person name="de Vargas C."/>
            <person name="Verret F."/>
            <person name="von Dassow P."/>
            <person name="Valentin K."/>
            <person name="Van de Peer Y."/>
            <person name="Wheeler G."/>
            <person name="Dacks J.B."/>
            <person name="Delwiche C.F."/>
            <person name="Dyhrman S.T."/>
            <person name="Glockner G."/>
            <person name="John U."/>
            <person name="Richards T."/>
            <person name="Worden A.Z."/>
            <person name="Zhang X."/>
            <person name="Grigoriev I.V."/>
            <person name="Allen A.E."/>
            <person name="Bidle K."/>
            <person name="Borodovsky M."/>
            <person name="Bowler C."/>
            <person name="Brownlee C."/>
            <person name="Cock J.M."/>
            <person name="Elias M."/>
            <person name="Gladyshev V.N."/>
            <person name="Groth M."/>
            <person name="Guda C."/>
            <person name="Hadaegh A."/>
            <person name="Iglesias-Rodriguez M.D."/>
            <person name="Jenkins J."/>
            <person name="Jones B.M."/>
            <person name="Lawson T."/>
            <person name="Leese F."/>
            <person name="Lindquist E."/>
            <person name="Lobanov A."/>
            <person name="Lomsadze A."/>
            <person name="Malik S.B."/>
            <person name="Marsh M.E."/>
            <person name="Mackinder L."/>
            <person name="Mock T."/>
            <person name="Mueller-Roeber B."/>
            <person name="Pagarete A."/>
            <person name="Parker M."/>
            <person name="Probert I."/>
            <person name="Quesneville H."/>
            <person name="Raines C."/>
            <person name="Rensing S.A."/>
            <person name="Riano-Pachon D.M."/>
            <person name="Richier S."/>
            <person name="Rokitta S."/>
            <person name="Shiraiwa Y."/>
            <person name="Soanes D.M."/>
            <person name="van der Giezen M."/>
            <person name="Wahlund T.M."/>
            <person name="Williams B."/>
            <person name="Wilson W."/>
            <person name="Wolfe G."/>
            <person name="Wurch L.L."/>
        </authorList>
    </citation>
    <scope>NUCLEOTIDE SEQUENCE</scope>
</reference>
<evidence type="ECO:0000313" key="4">
    <source>
        <dbReference type="EnsemblProtists" id="EOD20508"/>
    </source>
</evidence>
<dbReference type="AlphaFoldDB" id="A0A0D3JAH3"/>
<protein>
    <recommendedName>
        <fullName evidence="6">Ankyrin repeat protein</fullName>
    </recommendedName>
</protein>
<keyword evidence="1" id="KW-0677">Repeat</keyword>
<proteinExistence type="predicted"/>
<dbReference type="SMART" id="SM00248">
    <property type="entry name" value="ANK"/>
    <property type="match status" value="2"/>
</dbReference>
<dbReference type="RefSeq" id="XP_005772937.1">
    <property type="nucleotide sequence ID" value="XM_005772880.1"/>
</dbReference>
<evidence type="ECO:0000256" key="1">
    <source>
        <dbReference type="ARBA" id="ARBA00022737"/>
    </source>
</evidence>
<dbReference type="Proteomes" id="UP000013827">
    <property type="component" value="Unassembled WGS sequence"/>
</dbReference>
<name>A0A0D3JAH3_EMIH1</name>
<reference evidence="4" key="2">
    <citation type="submission" date="2024-10" db="UniProtKB">
        <authorList>
            <consortium name="EnsemblProtists"/>
        </authorList>
    </citation>
    <scope>IDENTIFICATION</scope>
</reference>